<sequence length="641" mass="72003">MRVQPFDNRGDYYEPLPPHTPEHSPELGLDQSGYSPNIGGHTLQASDLLMSVSVSAEVNKVKIIELAIEAMKEFTKKATAKEPIWHHNGINEILNEAEYVKQFGSFSATLDEIVRMAEVGDPQWIPCLEHTFEFIHISEMSEYQLMQTRPFQTEATRESGYISGTPSELVEMLMNVEQWVTMFPNIISRAMVLGVLSEGREGSFDGALQVVKAEFHLPSPLVPTRTCYFARYCKLLDIGTWAAVDVSLEKLFPNPLLQCRRRPSGCLIQQLLNGCSKVTWIEHMEVNNRYVPDLFQPLYTSGFAFGARHWFGTLLQQCTRLVNSMTNNIFMYDNVHRKSSNFIILIFCHDIVYIEPEGKKSLLKLAERMMRTFCANINASNVNKWMTLGKSGAENVKITTKYSINEPGKPSGVTVVFATSLHLPVPPSKVFNFLSDEERRNEWDILSYGLKIEKIANITHDLQNRVSVLQVKPSPDKIRMLYLQESYVDETNSYVIYVPMDICAMSMVVCGGDPGDIAILPSGFSILPDRPVARGEQSPGTLLTIAFQLMDTSSTSGRIPINSQETIYTLIMGTVDLIKAAVLPKQTCHCQECTSQAYKVLLNSIRDGIEDNRHVAQGSKGAVMAVSLISTVNFQAKRKRM</sequence>
<evidence type="ECO:0000313" key="9">
    <source>
        <dbReference type="Proteomes" id="UP001370490"/>
    </source>
</evidence>
<dbReference type="Proteomes" id="UP001370490">
    <property type="component" value="Unassembled WGS sequence"/>
</dbReference>
<dbReference type="Pfam" id="PF01852">
    <property type="entry name" value="START"/>
    <property type="match status" value="1"/>
</dbReference>
<accession>A0AAN8VIS7</accession>
<keyword evidence="2" id="KW-0238">DNA-binding</keyword>
<dbReference type="PROSITE" id="PS50848">
    <property type="entry name" value="START"/>
    <property type="match status" value="1"/>
</dbReference>
<dbReference type="Pfam" id="PF25797">
    <property type="entry name" value="PDF2_C"/>
    <property type="match status" value="1"/>
</dbReference>
<dbReference type="GO" id="GO:0003677">
    <property type="term" value="F:DNA binding"/>
    <property type="evidence" value="ECO:0007669"/>
    <property type="project" value="UniProtKB-KW"/>
</dbReference>
<keyword evidence="4" id="KW-0804">Transcription</keyword>
<gene>
    <name evidence="8" type="ORF">RJ641_034559</name>
</gene>
<dbReference type="CDD" id="cd08875">
    <property type="entry name" value="START_ArGLABRA2_like"/>
    <property type="match status" value="1"/>
</dbReference>
<dbReference type="PANTHER" id="PTHR45654:SF48">
    <property type="entry name" value="START DOMAIN-CONTAINING PROTEIN"/>
    <property type="match status" value="1"/>
</dbReference>
<evidence type="ECO:0000256" key="1">
    <source>
        <dbReference type="ARBA" id="ARBA00023015"/>
    </source>
</evidence>
<evidence type="ECO:0000256" key="6">
    <source>
        <dbReference type="SAM" id="MobiDB-lite"/>
    </source>
</evidence>
<evidence type="ECO:0000256" key="5">
    <source>
        <dbReference type="ARBA" id="ARBA00023242"/>
    </source>
</evidence>
<dbReference type="GO" id="GO:0008289">
    <property type="term" value="F:lipid binding"/>
    <property type="evidence" value="ECO:0007669"/>
    <property type="project" value="InterPro"/>
</dbReference>
<protein>
    <submittedName>
        <fullName evidence="8">START domain</fullName>
    </submittedName>
</protein>
<dbReference type="InterPro" id="IPR023393">
    <property type="entry name" value="START-like_dom_sf"/>
</dbReference>
<evidence type="ECO:0000256" key="3">
    <source>
        <dbReference type="ARBA" id="ARBA00023155"/>
    </source>
</evidence>
<dbReference type="InterPro" id="IPR057993">
    <property type="entry name" value="HD-Zip_IV_C"/>
</dbReference>
<dbReference type="PANTHER" id="PTHR45654">
    <property type="entry name" value="HOMEOBOX-LEUCINE ZIPPER PROTEIN MERISTEM L1"/>
    <property type="match status" value="1"/>
</dbReference>
<keyword evidence="9" id="KW-1185">Reference proteome</keyword>
<dbReference type="Gene3D" id="3.30.530.20">
    <property type="match status" value="1"/>
</dbReference>
<dbReference type="AlphaFoldDB" id="A0AAN8VIS7"/>
<dbReference type="EMBL" id="JBAMMX010000008">
    <property type="protein sequence ID" value="KAK6934404.1"/>
    <property type="molecule type" value="Genomic_DNA"/>
</dbReference>
<evidence type="ECO:0000313" key="8">
    <source>
        <dbReference type="EMBL" id="KAK6934404.1"/>
    </source>
</evidence>
<evidence type="ECO:0000256" key="4">
    <source>
        <dbReference type="ARBA" id="ARBA00023163"/>
    </source>
</evidence>
<keyword evidence="3" id="KW-0371">Homeobox</keyword>
<comment type="caution">
    <text evidence="8">The sequence shown here is derived from an EMBL/GenBank/DDBJ whole genome shotgun (WGS) entry which is preliminary data.</text>
</comment>
<evidence type="ECO:0000256" key="2">
    <source>
        <dbReference type="ARBA" id="ARBA00023125"/>
    </source>
</evidence>
<feature type="region of interest" description="Disordered" evidence="6">
    <location>
        <begin position="1"/>
        <end position="36"/>
    </location>
</feature>
<dbReference type="SMART" id="SM00234">
    <property type="entry name" value="START"/>
    <property type="match status" value="1"/>
</dbReference>
<organism evidence="8 9">
    <name type="scientific">Dillenia turbinata</name>
    <dbReference type="NCBI Taxonomy" id="194707"/>
    <lineage>
        <taxon>Eukaryota</taxon>
        <taxon>Viridiplantae</taxon>
        <taxon>Streptophyta</taxon>
        <taxon>Embryophyta</taxon>
        <taxon>Tracheophyta</taxon>
        <taxon>Spermatophyta</taxon>
        <taxon>Magnoliopsida</taxon>
        <taxon>eudicotyledons</taxon>
        <taxon>Gunneridae</taxon>
        <taxon>Pentapetalae</taxon>
        <taxon>Dilleniales</taxon>
        <taxon>Dilleniaceae</taxon>
        <taxon>Dillenia</taxon>
    </lineage>
</organism>
<name>A0AAN8VIS7_9MAGN</name>
<evidence type="ECO:0000259" key="7">
    <source>
        <dbReference type="PROSITE" id="PS50848"/>
    </source>
</evidence>
<reference evidence="8 9" key="1">
    <citation type="submission" date="2023-12" db="EMBL/GenBank/DDBJ databases">
        <title>A high-quality genome assembly for Dillenia turbinata (Dilleniales).</title>
        <authorList>
            <person name="Chanderbali A."/>
        </authorList>
    </citation>
    <scope>NUCLEOTIDE SEQUENCE [LARGE SCALE GENOMIC DNA]</scope>
    <source>
        <strain evidence="8">LSX21</strain>
        <tissue evidence="8">Leaf</tissue>
    </source>
</reference>
<dbReference type="InterPro" id="IPR042160">
    <property type="entry name" value="HD-Zip_IV"/>
</dbReference>
<dbReference type="SUPFAM" id="SSF55961">
    <property type="entry name" value="Bet v1-like"/>
    <property type="match status" value="2"/>
</dbReference>
<proteinExistence type="predicted"/>
<feature type="domain" description="START" evidence="7">
    <location>
        <begin position="56"/>
        <end position="323"/>
    </location>
</feature>
<dbReference type="InterPro" id="IPR002913">
    <property type="entry name" value="START_lipid-bd_dom"/>
</dbReference>
<keyword evidence="1" id="KW-0805">Transcription regulation</keyword>
<keyword evidence="5" id="KW-0539">Nucleus</keyword>